<dbReference type="AlphaFoldDB" id="A0A4R3HXU6"/>
<protein>
    <submittedName>
        <fullName evidence="3">Uncharacterized protein DUF4426</fullName>
    </submittedName>
</protein>
<evidence type="ECO:0000256" key="1">
    <source>
        <dbReference type="SAM" id="SignalP"/>
    </source>
</evidence>
<dbReference type="EMBL" id="SLZR01000017">
    <property type="protein sequence ID" value="TCS38136.1"/>
    <property type="molecule type" value="Genomic_DNA"/>
</dbReference>
<sequence>MLKRLAAGALLFTLSLLAWAEQKVEFSHYELHYIVLNTTEIPPQVAERYNITRSGKQAFINLSVLQKTIGDYGTPVAATITARQRSLVGQTSLISLREVREGDAIYYIGTFRIFDQETLWFDIELELNDGTTFDYSFAQKVWQE</sequence>
<accession>A0A4R3HXU6</accession>
<dbReference type="Proteomes" id="UP000295793">
    <property type="component" value="Unassembled WGS sequence"/>
</dbReference>
<dbReference type="Gene3D" id="2.60.40.3340">
    <property type="entry name" value="Domain of unknown function DUF4426"/>
    <property type="match status" value="1"/>
</dbReference>
<feature type="domain" description="DUF4426" evidence="2">
    <location>
        <begin position="25"/>
        <end position="144"/>
    </location>
</feature>
<dbReference type="OrthoDB" id="8563353at2"/>
<organism evidence="3 4">
    <name type="scientific">Reinekea marinisedimentorum</name>
    <dbReference type="NCBI Taxonomy" id="230495"/>
    <lineage>
        <taxon>Bacteria</taxon>
        <taxon>Pseudomonadati</taxon>
        <taxon>Pseudomonadota</taxon>
        <taxon>Gammaproteobacteria</taxon>
        <taxon>Oceanospirillales</taxon>
        <taxon>Saccharospirillaceae</taxon>
        <taxon>Reinekea</taxon>
    </lineage>
</organism>
<feature type="chain" id="PRO_5020989852" evidence="1">
    <location>
        <begin position="21"/>
        <end position="144"/>
    </location>
</feature>
<proteinExistence type="predicted"/>
<evidence type="ECO:0000313" key="4">
    <source>
        <dbReference type="Proteomes" id="UP000295793"/>
    </source>
</evidence>
<evidence type="ECO:0000313" key="3">
    <source>
        <dbReference type="EMBL" id="TCS38136.1"/>
    </source>
</evidence>
<dbReference type="InterPro" id="IPR025218">
    <property type="entry name" value="DUF4426"/>
</dbReference>
<name>A0A4R3HXU6_9GAMM</name>
<feature type="signal peptide" evidence="1">
    <location>
        <begin position="1"/>
        <end position="20"/>
    </location>
</feature>
<comment type="caution">
    <text evidence="3">The sequence shown here is derived from an EMBL/GenBank/DDBJ whole genome shotgun (WGS) entry which is preliminary data.</text>
</comment>
<dbReference type="RefSeq" id="WP_132703117.1">
    <property type="nucleotide sequence ID" value="NZ_SLZR01000017.1"/>
</dbReference>
<keyword evidence="1" id="KW-0732">Signal</keyword>
<dbReference type="Pfam" id="PF14467">
    <property type="entry name" value="DUF4426"/>
    <property type="match status" value="1"/>
</dbReference>
<gene>
    <name evidence="3" type="ORF">BCF53_11764</name>
</gene>
<reference evidence="3 4" key="1">
    <citation type="submission" date="2019-03" db="EMBL/GenBank/DDBJ databases">
        <title>Genomic Encyclopedia of Archaeal and Bacterial Type Strains, Phase II (KMG-II): from individual species to whole genera.</title>
        <authorList>
            <person name="Goeker M."/>
        </authorList>
    </citation>
    <scope>NUCLEOTIDE SEQUENCE [LARGE SCALE GENOMIC DNA]</scope>
    <source>
        <strain evidence="3 4">DSM 15388</strain>
    </source>
</reference>
<keyword evidence="4" id="KW-1185">Reference proteome</keyword>
<evidence type="ECO:0000259" key="2">
    <source>
        <dbReference type="Pfam" id="PF14467"/>
    </source>
</evidence>